<dbReference type="InterPro" id="IPR017911">
    <property type="entry name" value="MacB-like_ATP-bd"/>
</dbReference>
<gene>
    <name evidence="5" type="ORF">ACFPP9_09640</name>
</gene>
<sequence length="235" mass="24882">MLGLSIERLAISFPGLPTPVLSIPALEIAPGSRVAVTGPSGSGKSTLVNIVTGLERTTQGAVRWRDTDIATLPESKRDAWRAENVGLVMQDFHLFAGLSALENVLLPVRLRARSVASHIGRARELMSRVGLARHDQSITTMSRGEMQRVAVARALLRKPGVIVADEPTASLDAESGAVVADLLLELASEEGATLLVVSHDARLVERMDRCIRLVAGRIVAEPAGELVAPAGGPRA</sequence>
<dbReference type="InterPro" id="IPR027417">
    <property type="entry name" value="P-loop_NTPase"/>
</dbReference>
<evidence type="ECO:0000256" key="2">
    <source>
        <dbReference type="ARBA" id="ARBA00022741"/>
    </source>
</evidence>
<dbReference type="SUPFAM" id="SSF52540">
    <property type="entry name" value="P-loop containing nucleoside triphosphate hydrolases"/>
    <property type="match status" value="1"/>
</dbReference>
<dbReference type="InterPro" id="IPR003439">
    <property type="entry name" value="ABC_transporter-like_ATP-bd"/>
</dbReference>
<dbReference type="PROSITE" id="PS50893">
    <property type="entry name" value="ABC_TRANSPORTER_2"/>
    <property type="match status" value="1"/>
</dbReference>
<accession>A0ABW0PTS5</accession>
<evidence type="ECO:0000259" key="4">
    <source>
        <dbReference type="PROSITE" id="PS50893"/>
    </source>
</evidence>
<reference evidence="6" key="1">
    <citation type="journal article" date="2019" name="Int. J. Syst. Evol. Microbiol.">
        <title>The Global Catalogue of Microorganisms (GCM) 10K type strain sequencing project: providing services to taxonomists for standard genome sequencing and annotation.</title>
        <authorList>
            <consortium name="The Broad Institute Genomics Platform"/>
            <consortium name="The Broad Institute Genome Sequencing Center for Infectious Disease"/>
            <person name="Wu L."/>
            <person name="Ma J."/>
        </authorList>
    </citation>
    <scope>NUCLEOTIDE SEQUENCE [LARGE SCALE GENOMIC DNA]</scope>
    <source>
        <strain evidence="6">KACC 12633</strain>
    </source>
</reference>
<evidence type="ECO:0000313" key="5">
    <source>
        <dbReference type="EMBL" id="MFC5516029.1"/>
    </source>
</evidence>
<dbReference type="Pfam" id="PF00005">
    <property type="entry name" value="ABC_tran"/>
    <property type="match status" value="1"/>
</dbReference>
<evidence type="ECO:0000256" key="1">
    <source>
        <dbReference type="ARBA" id="ARBA00022448"/>
    </source>
</evidence>
<keyword evidence="2" id="KW-0547">Nucleotide-binding</keyword>
<dbReference type="RefSeq" id="WP_266341761.1">
    <property type="nucleotide sequence ID" value="NZ_JAPKNH010000001.1"/>
</dbReference>
<dbReference type="InterPro" id="IPR015854">
    <property type="entry name" value="ABC_transpr_LolD-like"/>
</dbReference>
<proteinExistence type="predicted"/>
<organism evidence="5 6">
    <name type="scientific">Kaistia terrae</name>
    <dbReference type="NCBI Taxonomy" id="537017"/>
    <lineage>
        <taxon>Bacteria</taxon>
        <taxon>Pseudomonadati</taxon>
        <taxon>Pseudomonadota</taxon>
        <taxon>Alphaproteobacteria</taxon>
        <taxon>Hyphomicrobiales</taxon>
        <taxon>Kaistiaceae</taxon>
        <taxon>Kaistia</taxon>
    </lineage>
</organism>
<protein>
    <submittedName>
        <fullName evidence="5">ABC transporter ATP-binding protein</fullName>
    </submittedName>
</protein>
<dbReference type="GO" id="GO:0005524">
    <property type="term" value="F:ATP binding"/>
    <property type="evidence" value="ECO:0007669"/>
    <property type="project" value="UniProtKB-KW"/>
</dbReference>
<keyword evidence="1" id="KW-0813">Transport</keyword>
<dbReference type="PANTHER" id="PTHR24220">
    <property type="entry name" value="IMPORT ATP-BINDING PROTEIN"/>
    <property type="match status" value="1"/>
</dbReference>
<dbReference type="SMART" id="SM00382">
    <property type="entry name" value="AAA"/>
    <property type="match status" value="1"/>
</dbReference>
<dbReference type="CDD" id="cd03255">
    <property type="entry name" value="ABC_MJ0796_LolCDE_FtsE"/>
    <property type="match status" value="1"/>
</dbReference>
<comment type="caution">
    <text evidence="5">The sequence shown here is derived from an EMBL/GenBank/DDBJ whole genome shotgun (WGS) entry which is preliminary data.</text>
</comment>
<keyword evidence="3 5" id="KW-0067">ATP-binding</keyword>
<dbReference type="EMBL" id="JBHSML010000003">
    <property type="protein sequence ID" value="MFC5516029.1"/>
    <property type="molecule type" value="Genomic_DNA"/>
</dbReference>
<dbReference type="Gene3D" id="3.40.50.300">
    <property type="entry name" value="P-loop containing nucleotide triphosphate hydrolases"/>
    <property type="match status" value="1"/>
</dbReference>
<dbReference type="Proteomes" id="UP001596150">
    <property type="component" value="Unassembled WGS sequence"/>
</dbReference>
<name>A0ABW0PTS5_9HYPH</name>
<dbReference type="PANTHER" id="PTHR24220:SF659">
    <property type="entry name" value="TRANSPORTER, PUTATIVE-RELATED"/>
    <property type="match status" value="1"/>
</dbReference>
<feature type="domain" description="ABC transporter" evidence="4">
    <location>
        <begin position="4"/>
        <end position="235"/>
    </location>
</feature>
<evidence type="ECO:0000256" key="3">
    <source>
        <dbReference type="ARBA" id="ARBA00022840"/>
    </source>
</evidence>
<evidence type="ECO:0000313" key="6">
    <source>
        <dbReference type="Proteomes" id="UP001596150"/>
    </source>
</evidence>
<keyword evidence="6" id="KW-1185">Reference proteome</keyword>
<dbReference type="InterPro" id="IPR003593">
    <property type="entry name" value="AAA+_ATPase"/>
</dbReference>